<sequence length="68" mass="7716">MDSAIFPARSPDPAPAAIGMDVEERAEQRYAENQGVRIHYAALGEGPLIVMLHGFPDYWYTWRYQMAS</sequence>
<proteinExistence type="predicted"/>
<dbReference type="EMBL" id="CADCVC010000052">
    <property type="protein sequence ID" value="CAA9431808.1"/>
    <property type="molecule type" value="Genomic_DNA"/>
</dbReference>
<gene>
    <name evidence="1" type="ORF">AVDCRST_MAG80-630</name>
</gene>
<name>A0A6J4Q368_9ACTN</name>
<dbReference type="Gene3D" id="3.40.50.1820">
    <property type="entry name" value="alpha/beta hydrolase"/>
    <property type="match status" value="1"/>
</dbReference>
<protein>
    <recommendedName>
        <fullName evidence="2">Microsomal epoxide hydrolase</fullName>
    </recommendedName>
</protein>
<evidence type="ECO:0008006" key="2">
    <source>
        <dbReference type="Google" id="ProtNLM"/>
    </source>
</evidence>
<accession>A0A6J4Q368</accession>
<dbReference type="InterPro" id="IPR029058">
    <property type="entry name" value="AB_hydrolase_fold"/>
</dbReference>
<feature type="non-terminal residue" evidence="1">
    <location>
        <position position="68"/>
    </location>
</feature>
<reference evidence="1" key="1">
    <citation type="submission" date="2020-02" db="EMBL/GenBank/DDBJ databases">
        <authorList>
            <person name="Meier V. D."/>
        </authorList>
    </citation>
    <scope>NUCLEOTIDE SEQUENCE</scope>
    <source>
        <strain evidence="1">AVDCRST_MAG80</strain>
    </source>
</reference>
<evidence type="ECO:0000313" key="1">
    <source>
        <dbReference type="EMBL" id="CAA9431808.1"/>
    </source>
</evidence>
<dbReference type="SUPFAM" id="SSF53474">
    <property type="entry name" value="alpha/beta-Hydrolases"/>
    <property type="match status" value="1"/>
</dbReference>
<organism evidence="1">
    <name type="scientific">uncultured Rubrobacteraceae bacterium</name>
    <dbReference type="NCBI Taxonomy" id="349277"/>
    <lineage>
        <taxon>Bacteria</taxon>
        <taxon>Bacillati</taxon>
        <taxon>Actinomycetota</taxon>
        <taxon>Rubrobacteria</taxon>
        <taxon>Rubrobacterales</taxon>
        <taxon>Rubrobacteraceae</taxon>
        <taxon>environmental samples</taxon>
    </lineage>
</organism>
<dbReference type="AlphaFoldDB" id="A0A6J4Q368"/>